<feature type="transmembrane region" description="Helical" evidence="11">
    <location>
        <begin position="270"/>
        <end position="291"/>
    </location>
</feature>
<feature type="transmembrane region" description="Helical" evidence="11">
    <location>
        <begin position="303"/>
        <end position="323"/>
    </location>
</feature>
<gene>
    <name evidence="12" type="ORF">AUP42_06490</name>
</gene>
<dbReference type="Gene3D" id="1.20.58.340">
    <property type="entry name" value="Magnesium transport protein CorA, transmembrane region"/>
    <property type="match status" value="2"/>
</dbReference>
<evidence type="ECO:0000256" key="6">
    <source>
        <dbReference type="ARBA" id="ARBA00022692"/>
    </source>
</evidence>
<comment type="subcellular location">
    <subcellularLocation>
        <location evidence="1">Cell membrane</location>
        <topology evidence="1">Multi-pass membrane protein</topology>
    </subcellularLocation>
</comment>
<keyword evidence="3" id="KW-0813">Transport</keyword>
<sequence>MSSSALINAFILDSDGKGTSLEWQDIVKSLPQTGENQFLWVHLDWMAEGVRRWLIDIVGLDPTIADGLSTRGTRPSVFFYDHGYSMNLRGVNLNAENDPADMISVRFWVSGNMVITLRNQSLKAFDDIRSAIAQDNAPRNPDDFVLTVAERLVFRVDNVVRGLEENVDTIEDDQEDTPENKTLSLRRRCSDVRNQLSRLRRHLSPQRDALGQYVEQKTAWLDKRYKRRARTLTDKTIRLVEEFDSLRERIQIVNENMMALETERMNRTMYWLTVIAGLFLPISFVTGLLGINVGGVPAAENPFGFIGVSIILAVIVVFEIWLFKKMRLV</sequence>
<evidence type="ECO:0000313" key="13">
    <source>
        <dbReference type="Proteomes" id="UP000076335"/>
    </source>
</evidence>
<dbReference type="GO" id="GO:0000287">
    <property type="term" value="F:magnesium ion binding"/>
    <property type="evidence" value="ECO:0007669"/>
    <property type="project" value="TreeGrafter"/>
</dbReference>
<dbReference type="PANTHER" id="PTHR46494:SF3">
    <property type="entry name" value="ZINC TRANSPORT PROTEIN ZNTB"/>
    <property type="match status" value="1"/>
</dbReference>
<accession>A0A154L1A0</accession>
<evidence type="ECO:0000256" key="2">
    <source>
        <dbReference type="ARBA" id="ARBA00009765"/>
    </source>
</evidence>
<dbReference type="PANTHER" id="PTHR46494">
    <property type="entry name" value="CORA FAMILY METAL ION TRANSPORTER (EUROFUNG)"/>
    <property type="match status" value="1"/>
</dbReference>
<dbReference type="GO" id="GO:0005886">
    <property type="term" value="C:plasma membrane"/>
    <property type="evidence" value="ECO:0007669"/>
    <property type="project" value="UniProtKB-SubCell"/>
</dbReference>
<keyword evidence="6 11" id="KW-0812">Transmembrane</keyword>
<dbReference type="InterPro" id="IPR045861">
    <property type="entry name" value="CorA_cytoplasmic_dom"/>
</dbReference>
<name>A0A154L1A0_9PROT</name>
<dbReference type="EMBL" id="LPVY01000023">
    <property type="protein sequence ID" value="KZB61599.1"/>
    <property type="molecule type" value="Genomic_DNA"/>
</dbReference>
<evidence type="ECO:0000256" key="11">
    <source>
        <dbReference type="SAM" id="Phobius"/>
    </source>
</evidence>
<comment type="caution">
    <text evidence="12">The sequence shown here is derived from an EMBL/GenBank/DDBJ whole genome shotgun (WGS) entry which is preliminary data.</text>
</comment>
<dbReference type="RefSeq" id="WP_062953200.1">
    <property type="nucleotide sequence ID" value="NZ_CP136684.1"/>
</dbReference>
<evidence type="ECO:0000256" key="5">
    <source>
        <dbReference type="ARBA" id="ARBA00022519"/>
    </source>
</evidence>
<dbReference type="SUPFAM" id="SSF143865">
    <property type="entry name" value="CorA soluble domain-like"/>
    <property type="match status" value="1"/>
</dbReference>
<evidence type="ECO:0000256" key="8">
    <source>
        <dbReference type="ARBA" id="ARBA00022989"/>
    </source>
</evidence>
<evidence type="ECO:0000256" key="9">
    <source>
        <dbReference type="ARBA" id="ARBA00023065"/>
    </source>
</evidence>
<keyword evidence="4" id="KW-1003">Cell membrane</keyword>
<evidence type="ECO:0000256" key="7">
    <source>
        <dbReference type="ARBA" id="ARBA00022833"/>
    </source>
</evidence>
<dbReference type="GO" id="GO:0050897">
    <property type="term" value="F:cobalt ion binding"/>
    <property type="evidence" value="ECO:0007669"/>
    <property type="project" value="TreeGrafter"/>
</dbReference>
<evidence type="ECO:0000256" key="4">
    <source>
        <dbReference type="ARBA" id="ARBA00022475"/>
    </source>
</evidence>
<evidence type="ECO:0000256" key="3">
    <source>
        <dbReference type="ARBA" id="ARBA00022448"/>
    </source>
</evidence>
<keyword evidence="5" id="KW-0997">Cell inner membrane</keyword>
<evidence type="ECO:0000256" key="10">
    <source>
        <dbReference type="ARBA" id="ARBA00023136"/>
    </source>
</evidence>
<dbReference type="Gene3D" id="3.30.460.20">
    <property type="entry name" value="CorA soluble domain-like"/>
    <property type="match status" value="1"/>
</dbReference>
<keyword evidence="8 11" id="KW-1133">Transmembrane helix</keyword>
<dbReference type="InterPro" id="IPR045863">
    <property type="entry name" value="CorA_TM1_TM2"/>
</dbReference>
<comment type="similarity">
    <text evidence="2">Belongs to the CorA metal ion transporter (MIT) (TC 1.A.35) family.</text>
</comment>
<reference evidence="12 13" key="1">
    <citation type="submission" date="2015-12" db="EMBL/GenBank/DDBJ databases">
        <title>Genome sequence of Thalassospira lucentensis MCCC 1A02072.</title>
        <authorList>
            <person name="Lu L."/>
            <person name="Lai Q."/>
            <person name="Shao Z."/>
            <person name="Qian P."/>
        </authorList>
    </citation>
    <scope>NUCLEOTIDE SEQUENCE [LARGE SCALE GENOMIC DNA]</scope>
    <source>
        <strain evidence="12 13">MCCC 1A02072</strain>
    </source>
</reference>
<dbReference type="AlphaFoldDB" id="A0A154L1A0"/>
<dbReference type="Pfam" id="PF01544">
    <property type="entry name" value="CorA"/>
    <property type="match status" value="1"/>
</dbReference>
<keyword evidence="9" id="KW-0406">Ion transport</keyword>
<dbReference type="GO" id="GO:0015087">
    <property type="term" value="F:cobalt ion transmembrane transporter activity"/>
    <property type="evidence" value="ECO:0007669"/>
    <property type="project" value="TreeGrafter"/>
</dbReference>
<protein>
    <submittedName>
        <fullName evidence="12">Magnesium transporter</fullName>
    </submittedName>
</protein>
<evidence type="ECO:0000313" key="12">
    <source>
        <dbReference type="EMBL" id="KZB61599.1"/>
    </source>
</evidence>
<keyword evidence="7" id="KW-0862">Zinc</keyword>
<keyword evidence="10 11" id="KW-0472">Membrane</keyword>
<organism evidence="12 13">
    <name type="scientific">Thalassospira lucentensis</name>
    <dbReference type="NCBI Taxonomy" id="168935"/>
    <lineage>
        <taxon>Bacteria</taxon>
        <taxon>Pseudomonadati</taxon>
        <taxon>Pseudomonadota</taxon>
        <taxon>Alphaproteobacteria</taxon>
        <taxon>Rhodospirillales</taxon>
        <taxon>Thalassospiraceae</taxon>
        <taxon>Thalassospira</taxon>
    </lineage>
</organism>
<proteinExistence type="inferred from homology"/>
<dbReference type="GO" id="GO:0015095">
    <property type="term" value="F:magnesium ion transmembrane transporter activity"/>
    <property type="evidence" value="ECO:0007669"/>
    <property type="project" value="TreeGrafter"/>
</dbReference>
<dbReference type="OrthoDB" id="9803484at2"/>
<dbReference type="Proteomes" id="UP000076335">
    <property type="component" value="Unassembled WGS sequence"/>
</dbReference>
<dbReference type="InterPro" id="IPR002523">
    <property type="entry name" value="MgTranspt_CorA/ZnTranspt_ZntB"/>
</dbReference>
<evidence type="ECO:0000256" key="1">
    <source>
        <dbReference type="ARBA" id="ARBA00004651"/>
    </source>
</evidence>
<dbReference type="SUPFAM" id="SSF144083">
    <property type="entry name" value="Magnesium transport protein CorA, transmembrane region"/>
    <property type="match status" value="1"/>
</dbReference>